<feature type="region of interest" description="Disordered" evidence="1">
    <location>
        <begin position="1"/>
        <end position="40"/>
    </location>
</feature>
<evidence type="ECO:0000256" key="1">
    <source>
        <dbReference type="SAM" id="MobiDB-lite"/>
    </source>
</evidence>
<accession>U5WZ53</accession>
<name>U5WZ53_MYCKA</name>
<protein>
    <submittedName>
        <fullName evidence="2">Uncharacterized protein</fullName>
    </submittedName>
</protein>
<proteinExistence type="predicted"/>
<dbReference type="AlphaFoldDB" id="U5WZ53"/>
<dbReference type="RefSeq" id="WP_023373705.1">
    <property type="nucleotide sequence ID" value="NZ_CP159924.1"/>
</dbReference>
<sequence length="40" mass="4279">MGQITHTAAAWRNPHFAGADTRSTPAGYRDAIDGPGLLRK</sequence>
<reference evidence="2 3" key="1">
    <citation type="submission" date="2013-10" db="EMBL/GenBank/DDBJ databases">
        <title>Genome sequence of Mycobacterium kansasii.</title>
        <authorList>
            <consortium name="McGill University Mycobacterium genome consortium"/>
            <person name="Veyrier F.J."/>
            <person name="Behr M.A."/>
        </authorList>
    </citation>
    <scope>NUCLEOTIDE SEQUENCE [LARGE SCALE GENOMIC DNA]</scope>
    <source>
        <strain evidence="2 3">ATCC 12478</strain>
    </source>
</reference>
<organism evidence="2 3">
    <name type="scientific">Mycobacterium kansasii ATCC 12478</name>
    <dbReference type="NCBI Taxonomy" id="557599"/>
    <lineage>
        <taxon>Bacteria</taxon>
        <taxon>Bacillati</taxon>
        <taxon>Actinomycetota</taxon>
        <taxon>Actinomycetes</taxon>
        <taxon>Mycobacteriales</taxon>
        <taxon>Mycobacteriaceae</taxon>
        <taxon>Mycobacterium</taxon>
    </lineage>
</organism>
<dbReference type="KEGG" id="mkn:MKAN_28075"/>
<dbReference type="Proteomes" id="UP000017786">
    <property type="component" value="Chromosome"/>
</dbReference>
<dbReference type="HOGENOM" id="CLU_3292719_0_0_11"/>
<evidence type="ECO:0000313" key="3">
    <source>
        <dbReference type="Proteomes" id="UP000017786"/>
    </source>
</evidence>
<evidence type="ECO:0000313" key="2">
    <source>
        <dbReference type="EMBL" id="AGZ54533.1"/>
    </source>
</evidence>
<dbReference type="EMBL" id="CP006835">
    <property type="protein sequence ID" value="AGZ54533.1"/>
    <property type="molecule type" value="Genomic_DNA"/>
</dbReference>
<gene>
    <name evidence="2" type="ORF">MKAN_28075</name>
</gene>